<keyword evidence="1" id="KW-0472">Membrane</keyword>
<proteinExistence type="predicted"/>
<dbReference type="Proteomes" id="UP000219271">
    <property type="component" value="Unassembled WGS sequence"/>
</dbReference>
<keyword evidence="1" id="KW-0812">Transmembrane</keyword>
<protein>
    <submittedName>
        <fullName evidence="2">Uncharacterized protein</fullName>
    </submittedName>
</protein>
<dbReference type="EMBL" id="OCMY01000002">
    <property type="protein sequence ID" value="SOD60812.1"/>
    <property type="molecule type" value="Genomic_DNA"/>
</dbReference>
<feature type="transmembrane region" description="Helical" evidence="1">
    <location>
        <begin position="15"/>
        <end position="36"/>
    </location>
</feature>
<sequence>MKRFLKQWLITEGKFLLCIYGPVITTLIFGVLKVIYYPDSGMLSVGIFYLCALTFFVYKFR</sequence>
<gene>
    <name evidence="2" type="ORF">SAMN06273570_4854</name>
</gene>
<evidence type="ECO:0000313" key="3">
    <source>
        <dbReference type="Proteomes" id="UP000219271"/>
    </source>
</evidence>
<name>A0A286DQ37_9GAMM</name>
<dbReference type="AlphaFoldDB" id="A0A286DQ37"/>
<evidence type="ECO:0000256" key="1">
    <source>
        <dbReference type="SAM" id="Phobius"/>
    </source>
</evidence>
<organism evidence="2 3">
    <name type="scientific">Candidatus Pantoea floridensis</name>
    <dbReference type="NCBI Taxonomy" id="1938870"/>
    <lineage>
        <taxon>Bacteria</taxon>
        <taxon>Pseudomonadati</taxon>
        <taxon>Pseudomonadota</taxon>
        <taxon>Gammaproteobacteria</taxon>
        <taxon>Enterobacterales</taxon>
        <taxon>Erwiniaceae</taxon>
        <taxon>Pantoea</taxon>
    </lineage>
</organism>
<evidence type="ECO:0000313" key="2">
    <source>
        <dbReference type="EMBL" id="SOD60812.1"/>
    </source>
</evidence>
<feature type="transmembrane region" description="Helical" evidence="1">
    <location>
        <begin position="42"/>
        <end position="60"/>
    </location>
</feature>
<keyword evidence="3" id="KW-1185">Reference proteome</keyword>
<reference evidence="3" key="1">
    <citation type="submission" date="2017-09" db="EMBL/GenBank/DDBJ databases">
        <authorList>
            <person name="Varghese N."/>
            <person name="Submissions S."/>
        </authorList>
    </citation>
    <scope>NUCLEOTIDE SEQUENCE [LARGE SCALE GENOMIC DNA]</scope>
    <source>
        <strain evidence="3">JKS000234</strain>
    </source>
</reference>
<accession>A0A286DQ37</accession>
<keyword evidence="1" id="KW-1133">Transmembrane helix</keyword>